<reference evidence="9 10" key="1">
    <citation type="submission" date="2018-01" db="EMBL/GenBank/DDBJ databases">
        <authorList>
            <person name="Fu G.-Y."/>
        </authorList>
    </citation>
    <scope>NUCLEOTIDE SEQUENCE [LARGE SCALE GENOMIC DNA]</scope>
    <source>
        <strain evidence="9 10">SY39</strain>
    </source>
</reference>
<protein>
    <submittedName>
        <fullName evidence="9">Cytochrome C oxidase Cbb3</fullName>
    </submittedName>
</protein>
<proteinExistence type="predicted"/>
<dbReference type="Proteomes" id="UP000242205">
    <property type="component" value="Chromosome"/>
</dbReference>
<evidence type="ECO:0000256" key="3">
    <source>
        <dbReference type="ARBA" id="ARBA00022723"/>
    </source>
</evidence>
<evidence type="ECO:0000256" key="6">
    <source>
        <dbReference type="PROSITE-ProRule" id="PRU00433"/>
    </source>
</evidence>
<feature type="region of interest" description="Disordered" evidence="7">
    <location>
        <begin position="134"/>
        <end position="153"/>
    </location>
</feature>
<dbReference type="PANTHER" id="PTHR35008">
    <property type="entry name" value="BLL4482 PROTEIN-RELATED"/>
    <property type="match status" value="1"/>
</dbReference>
<feature type="domain" description="Cytochrome c" evidence="8">
    <location>
        <begin position="31"/>
        <end position="131"/>
    </location>
</feature>
<keyword evidence="5 6" id="KW-0408">Iron</keyword>
<evidence type="ECO:0000256" key="5">
    <source>
        <dbReference type="ARBA" id="ARBA00023004"/>
    </source>
</evidence>
<dbReference type="KEGG" id="atw:C0099_13275"/>
<dbReference type="Gene3D" id="1.10.760.10">
    <property type="entry name" value="Cytochrome c-like domain"/>
    <property type="match status" value="1"/>
</dbReference>
<keyword evidence="4" id="KW-0249">Electron transport</keyword>
<evidence type="ECO:0000256" key="7">
    <source>
        <dbReference type="SAM" id="MobiDB-lite"/>
    </source>
</evidence>
<keyword evidence="2 6" id="KW-0349">Heme</keyword>
<dbReference type="GO" id="GO:0020037">
    <property type="term" value="F:heme binding"/>
    <property type="evidence" value="ECO:0007669"/>
    <property type="project" value="InterPro"/>
</dbReference>
<dbReference type="PROSITE" id="PS51007">
    <property type="entry name" value="CYTC"/>
    <property type="match status" value="1"/>
</dbReference>
<sequence>MLGAALLFLVGATVVVQWQANRARIDPDDAAQVARGTQIYSTYCAACHGANLEGQPDWRQPRASGRMPAPPHDASGHTWHHPDDVLFGITKHGLVPGKYAPPGYQSDMPAFANTLDDAEIRAVLAYIKSTWGPRERAHQTRVEEQARALSRRD</sequence>
<dbReference type="InterPro" id="IPR051459">
    <property type="entry name" value="Cytochrome_c-type_DH"/>
</dbReference>
<evidence type="ECO:0000313" key="9">
    <source>
        <dbReference type="EMBL" id="AUN96478.1"/>
    </source>
</evidence>
<accession>A0A2I6SB28</accession>
<keyword evidence="10" id="KW-1185">Reference proteome</keyword>
<dbReference type="InterPro" id="IPR009056">
    <property type="entry name" value="Cyt_c-like_dom"/>
</dbReference>
<dbReference type="GO" id="GO:0005506">
    <property type="term" value="F:iron ion binding"/>
    <property type="evidence" value="ECO:0007669"/>
    <property type="project" value="InterPro"/>
</dbReference>
<dbReference type="InterPro" id="IPR036909">
    <property type="entry name" value="Cyt_c-like_dom_sf"/>
</dbReference>
<dbReference type="AlphaFoldDB" id="A0A2I6SB28"/>
<organism evidence="9 10">
    <name type="scientific">Pseudazoarcus pumilus</name>
    <dbReference type="NCBI Taxonomy" id="2067960"/>
    <lineage>
        <taxon>Bacteria</taxon>
        <taxon>Pseudomonadati</taxon>
        <taxon>Pseudomonadota</taxon>
        <taxon>Betaproteobacteria</taxon>
        <taxon>Rhodocyclales</taxon>
        <taxon>Zoogloeaceae</taxon>
        <taxon>Pseudazoarcus</taxon>
    </lineage>
</organism>
<evidence type="ECO:0000256" key="2">
    <source>
        <dbReference type="ARBA" id="ARBA00022617"/>
    </source>
</evidence>
<dbReference type="InterPro" id="IPR008168">
    <property type="entry name" value="Cyt_C_IC"/>
</dbReference>
<gene>
    <name evidence="9" type="ORF">C0099_13275</name>
</gene>
<dbReference type="PANTHER" id="PTHR35008:SF4">
    <property type="entry name" value="BLL4482 PROTEIN"/>
    <property type="match status" value="1"/>
</dbReference>
<evidence type="ECO:0000256" key="1">
    <source>
        <dbReference type="ARBA" id="ARBA00022448"/>
    </source>
</evidence>
<evidence type="ECO:0000313" key="10">
    <source>
        <dbReference type="Proteomes" id="UP000242205"/>
    </source>
</evidence>
<dbReference type="OrthoDB" id="9811281at2"/>
<dbReference type="SUPFAM" id="SSF46626">
    <property type="entry name" value="Cytochrome c"/>
    <property type="match status" value="1"/>
</dbReference>
<dbReference type="GO" id="GO:0009055">
    <property type="term" value="F:electron transfer activity"/>
    <property type="evidence" value="ECO:0007669"/>
    <property type="project" value="InterPro"/>
</dbReference>
<keyword evidence="3 6" id="KW-0479">Metal-binding</keyword>
<keyword evidence="1" id="KW-0813">Transport</keyword>
<dbReference type="PRINTS" id="PR00605">
    <property type="entry name" value="CYTCHROMECIC"/>
</dbReference>
<dbReference type="EMBL" id="CP025682">
    <property type="protein sequence ID" value="AUN96478.1"/>
    <property type="molecule type" value="Genomic_DNA"/>
</dbReference>
<name>A0A2I6SB28_9RHOO</name>
<evidence type="ECO:0000256" key="4">
    <source>
        <dbReference type="ARBA" id="ARBA00022982"/>
    </source>
</evidence>
<dbReference type="Pfam" id="PF00034">
    <property type="entry name" value="Cytochrom_C"/>
    <property type="match status" value="1"/>
</dbReference>
<evidence type="ECO:0000259" key="8">
    <source>
        <dbReference type="PROSITE" id="PS51007"/>
    </source>
</evidence>